<dbReference type="Gene3D" id="1.20.81.30">
    <property type="entry name" value="Type II secretion system (T2SS), domain F"/>
    <property type="match status" value="2"/>
</dbReference>
<keyword evidence="7 8" id="KW-0472">Membrane</keyword>
<dbReference type="FunFam" id="1.20.81.30:FF:000001">
    <property type="entry name" value="Type II secretion system protein F"/>
    <property type="match status" value="1"/>
</dbReference>
<evidence type="ECO:0000256" key="2">
    <source>
        <dbReference type="ARBA" id="ARBA00005745"/>
    </source>
</evidence>
<evidence type="ECO:0000256" key="1">
    <source>
        <dbReference type="ARBA" id="ARBA00004429"/>
    </source>
</evidence>
<feature type="domain" description="Type II secretion system protein GspF" evidence="9">
    <location>
        <begin position="68"/>
        <end position="191"/>
    </location>
</feature>
<feature type="domain" description="Type II secretion system protein GspF" evidence="9">
    <location>
        <begin position="271"/>
        <end position="391"/>
    </location>
</feature>
<feature type="transmembrane region" description="Helical" evidence="8">
    <location>
        <begin position="370"/>
        <end position="391"/>
    </location>
</feature>
<dbReference type="GO" id="GO:0015628">
    <property type="term" value="P:protein secretion by the type II secretion system"/>
    <property type="evidence" value="ECO:0007669"/>
    <property type="project" value="TreeGrafter"/>
</dbReference>
<accession>A0A2T5VBD3</accession>
<proteinExistence type="inferred from homology"/>
<comment type="caution">
    <text evidence="10">The sequence shown here is derived from an EMBL/GenBank/DDBJ whole genome shotgun (WGS) entry which is preliminary data.</text>
</comment>
<organism evidence="10 11">
    <name type="scientific">Breoghania corrubedonensis</name>
    <dbReference type="NCBI Taxonomy" id="665038"/>
    <lineage>
        <taxon>Bacteria</taxon>
        <taxon>Pseudomonadati</taxon>
        <taxon>Pseudomonadota</taxon>
        <taxon>Alphaproteobacteria</taxon>
        <taxon>Hyphomicrobiales</taxon>
        <taxon>Stappiaceae</taxon>
        <taxon>Breoghania</taxon>
    </lineage>
</organism>
<evidence type="ECO:0000259" key="9">
    <source>
        <dbReference type="Pfam" id="PF00482"/>
    </source>
</evidence>
<protein>
    <submittedName>
        <fullName evidence="10">Type II secretion system protein F (GspF)</fullName>
    </submittedName>
</protein>
<keyword evidence="3" id="KW-1003">Cell membrane</keyword>
<evidence type="ECO:0000256" key="7">
    <source>
        <dbReference type="ARBA" id="ARBA00023136"/>
    </source>
</evidence>
<evidence type="ECO:0000313" key="11">
    <source>
        <dbReference type="Proteomes" id="UP000244081"/>
    </source>
</evidence>
<feature type="transmembrane region" description="Helical" evidence="8">
    <location>
        <begin position="221"/>
        <end position="239"/>
    </location>
</feature>
<gene>
    <name evidence="10" type="ORF">C8N35_103236</name>
</gene>
<dbReference type="RefSeq" id="WP_107989868.1">
    <property type="nucleotide sequence ID" value="NZ_QAYG01000003.1"/>
</dbReference>
<evidence type="ECO:0000256" key="4">
    <source>
        <dbReference type="ARBA" id="ARBA00022519"/>
    </source>
</evidence>
<dbReference type="OrthoDB" id="9805682at2"/>
<reference evidence="10 11" key="1">
    <citation type="submission" date="2018-04" db="EMBL/GenBank/DDBJ databases">
        <title>Genomic Encyclopedia of Archaeal and Bacterial Type Strains, Phase II (KMG-II): from individual species to whole genera.</title>
        <authorList>
            <person name="Goeker M."/>
        </authorList>
    </citation>
    <scope>NUCLEOTIDE SEQUENCE [LARGE SCALE GENOMIC DNA]</scope>
    <source>
        <strain evidence="10 11">DSM 23382</strain>
    </source>
</reference>
<name>A0A2T5VBD3_9HYPH</name>
<dbReference type="AlphaFoldDB" id="A0A2T5VBD3"/>
<comment type="subcellular location">
    <subcellularLocation>
        <location evidence="1">Cell inner membrane</location>
        <topology evidence="1">Multi-pass membrane protein</topology>
    </subcellularLocation>
</comment>
<dbReference type="InterPro" id="IPR042094">
    <property type="entry name" value="T2SS_GspF_sf"/>
</dbReference>
<keyword evidence="6 8" id="KW-1133">Transmembrane helix</keyword>
<feature type="transmembrane region" description="Helical" evidence="8">
    <location>
        <begin position="168"/>
        <end position="194"/>
    </location>
</feature>
<dbReference type="Proteomes" id="UP000244081">
    <property type="component" value="Unassembled WGS sequence"/>
</dbReference>
<dbReference type="PRINTS" id="PR00812">
    <property type="entry name" value="BCTERIALGSPF"/>
</dbReference>
<evidence type="ECO:0000256" key="3">
    <source>
        <dbReference type="ARBA" id="ARBA00022475"/>
    </source>
</evidence>
<evidence type="ECO:0000313" key="10">
    <source>
        <dbReference type="EMBL" id="PTW61054.1"/>
    </source>
</evidence>
<keyword evidence="11" id="KW-1185">Reference proteome</keyword>
<keyword evidence="4" id="KW-0997">Cell inner membrane</keyword>
<comment type="similarity">
    <text evidence="2">Belongs to the GSP F family.</text>
</comment>
<dbReference type="PANTHER" id="PTHR30012:SF7">
    <property type="entry name" value="PROTEIN TRANSPORT PROTEIN HOFC HOMOLOG"/>
    <property type="match status" value="1"/>
</dbReference>
<dbReference type="InterPro" id="IPR003004">
    <property type="entry name" value="GspF/PilC"/>
</dbReference>
<dbReference type="InterPro" id="IPR018076">
    <property type="entry name" value="T2SS_GspF_dom"/>
</dbReference>
<dbReference type="EMBL" id="QAYG01000003">
    <property type="protein sequence ID" value="PTW61054.1"/>
    <property type="molecule type" value="Genomic_DNA"/>
</dbReference>
<evidence type="ECO:0000256" key="5">
    <source>
        <dbReference type="ARBA" id="ARBA00022692"/>
    </source>
</evidence>
<dbReference type="PANTHER" id="PTHR30012">
    <property type="entry name" value="GENERAL SECRETION PATHWAY PROTEIN"/>
    <property type="match status" value="1"/>
</dbReference>
<dbReference type="GO" id="GO:0005886">
    <property type="term" value="C:plasma membrane"/>
    <property type="evidence" value="ECO:0007669"/>
    <property type="project" value="UniProtKB-SubCell"/>
</dbReference>
<evidence type="ECO:0000256" key="6">
    <source>
        <dbReference type="ARBA" id="ARBA00022989"/>
    </source>
</evidence>
<evidence type="ECO:0000256" key="8">
    <source>
        <dbReference type="SAM" id="Phobius"/>
    </source>
</evidence>
<dbReference type="Pfam" id="PF00482">
    <property type="entry name" value="T2SSF"/>
    <property type="match status" value="2"/>
</dbReference>
<keyword evidence="5 8" id="KW-0812">Transmembrane</keyword>
<sequence length="402" mass="42869">MTEFAYKAYSSAGSVVTGEIEADTETAAFATLRDRGLVPVEIAQGQAAPRKAARESTGARDPKLLVRFTRMMASLTSSHVPLLDAVAIARDGERRAPARAALTRVYDAILNGADLSEALERVPGLAPPAYRSLILAGERSGALAAVLSELAGHLEREQETRSRIRAGLLYPSILFATSVAVVLVIATILVPAVAPLFENAGRKTPAIIAFITATKATIGQHWLAVSIGVAIFALVILQLSRMDAVRARLERLVFATPVVSGLKANIEIARFCRTLGTMLRNGVSLEQALETTKGTLSSRSYRATIAKAISGIRNGESFASELEEAPHVPMIARRMVRIGEETGTLPDMLDHIGKVLEAEAGRQIQLVFQLVPPVMTLAIGLGVGSFILVIMDAVLSVNDLAF</sequence>